<evidence type="ECO:0000256" key="2">
    <source>
        <dbReference type="ARBA" id="ARBA00022553"/>
    </source>
</evidence>
<evidence type="ECO:0000313" key="9">
    <source>
        <dbReference type="EMBL" id="OJG18547.1"/>
    </source>
</evidence>
<dbReference type="InterPro" id="IPR036095">
    <property type="entry name" value="PTS_EIIB-like_sf"/>
</dbReference>
<feature type="modified residue" description="Phosphocysteine; by EIIA" evidence="7">
    <location>
        <position position="7"/>
    </location>
</feature>
<dbReference type="SUPFAM" id="SSF52794">
    <property type="entry name" value="PTS system IIB component-like"/>
    <property type="match status" value="1"/>
</dbReference>
<dbReference type="PANTHER" id="PTHR34581:SF2">
    <property type="entry name" value="PTS SYSTEM N,N'-DIACETYLCHITOBIOSE-SPECIFIC EIIB COMPONENT"/>
    <property type="match status" value="1"/>
</dbReference>
<organism evidence="9 10">
    <name type="scientific">Enterococcus canis</name>
    <dbReference type="NCBI Taxonomy" id="214095"/>
    <lineage>
        <taxon>Bacteria</taxon>
        <taxon>Bacillati</taxon>
        <taxon>Bacillota</taxon>
        <taxon>Bacilli</taxon>
        <taxon>Lactobacillales</taxon>
        <taxon>Enterococcaceae</taxon>
        <taxon>Enterococcus</taxon>
    </lineage>
</organism>
<name>A0A1L8RFN5_9ENTE</name>
<dbReference type="GO" id="GO:0016301">
    <property type="term" value="F:kinase activity"/>
    <property type="evidence" value="ECO:0007669"/>
    <property type="project" value="UniProtKB-KW"/>
</dbReference>
<dbReference type="PROSITE" id="PS51100">
    <property type="entry name" value="PTS_EIIB_TYPE_3"/>
    <property type="match status" value="1"/>
</dbReference>
<keyword evidence="5" id="KW-0598">Phosphotransferase system</keyword>
<dbReference type="GO" id="GO:0009401">
    <property type="term" value="P:phosphoenolpyruvate-dependent sugar phosphotransferase system"/>
    <property type="evidence" value="ECO:0007669"/>
    <property type="project" value="UniProtKB-KW"/>
</dbReference>
<keyword evidence="3" id="KW-0762">Sugar transport</keyword>
<evidence type="ECO:0000259" key="8">
    <source>
        <dbReference type="PROSITE" id="PS51100"/>
    </source>
</evidence>
<reference evidence="9 10" key="1">
    <citation type="submission" date="2014-12" db="EMBL/GenBank/DDBJ databases">
        <title>Draft genome sequences of 29 type strains of Enterococci.</title>
        <authorList>
            <person name="Zhong Z."/>
            <person name="Sun Z."/>
            <person name="Liu W."/>
            <person name="Zhang W."/>
            <person name="Zhang H."/>
        </authorList>
    </citation>
    <scope>NUCLEOTIDE SEQUENCE [LARGE SCALE GENOMIC DNA]</scope>
    <source>
        <strain evidence="9 10">DSM 17029</strain>
    </source>
</reference>
<dbReference type="Proteomes" id="UP000181884">
    <property type="component" value="Unassembled WGS sequence"/>
</dbReference>
<accession>A0A1L8RFN5</accession>
<sequence length="102" mass="11029">MKALLVCQAGMSTAILCKKLAKEAQKKAANLDIEAVGLESAGKVSLGKDLVLLAPQIKYAAQAIRQEVPAEIPIMILSSQDFGLMNAETIYRKMNQVVEAKR</sequence>
<evidence type="ECO:0000256" key="3">
    <source>
        <dbReference type="ARBA" id="ARBA00022597"/>
    </source>
</evidence>
<evidence type="ECO:0000256" key="6">
    <source>
        <dbReference type="ARBA" id="ARBA00022777"/>
    </source>
</evidence>
<keyword evidence="1" id="KW-0813">Transport</keyword>
<dbReference type="AlphaFoldDB" id="A0A1L8RFN5"/>
<keyword evidence="10" id="KW-1185">Reference proteome</keyword>
<evidence type="ECO:0000256" key="5">
    <source>
        <dbReference type="ARBA" id="ARBA00022683"/>
    </source>
</evidence>
<keyword evidence="2" id="KW-0597">Phosphoprotein</keyword>
<dbReference type="GO" id="GO:0008982">
    <property type="term" value="F:protein-N(PI)-phosphohistidine-sugar phosphotransferase activity"/>
    <property type="evidence" value="ECO:0007669"/>
    <property type="project" value="InterPro"/>
</dbReference>
<dbReference type="InterPro" id="IPR013012">
    <property type="entry name" value="PTS_EIIB_3"/>
</dbReference>
<evidence type="ECO:0000313" key="10">
    <source>
        <dbReference type="Proteomes" id="UP000181884"/>
    </source>
</evidence>
<dbReference type="Pfam" id="PF02302">
    <property type="entry name" value="PTS_IIB"/>
    <property type="match status" value="1"/>
</dbReference>
<dbReference type="RefSeq" id="WP_067394482.1">
    <property type="nucleotide sequence ID" value="NZ_JXKH01000004.1"/>
</dbReference>
<comment type="caution">
    <text evidence="9">The sequence shown here is derived from an EMBL/GenBank/DDBJ whole genome shotgun (WGS) entry which is preliminary data.</text>
</comment>
<dbReference type="InterPro" id="IPR051819">
    <property type="entry name" value="PTS_sugar-specific_EIIB"/>
</dbReference>
<evidence type="ECO:0000256" key="1">
    <source>
        <dbReference type="ARBA" id="ARBA00022448"/>
    </source>
</evidence>
<feature type="domain" description="PTS EIIB type-3" evidence="8">
    <location>
        <begin position="1"/>
        <end position="102"/>
    </location>
</feature>
<keyword evidence="6" id="KW-0418">Kinase</keyword>
<dbReference type="STRING" id="214095.RU97_GL001944"/>
<protein>
    <recommendedName>
        <fullName evidence="8">PTS EIIB type-3 domain-containing protein</fullName>
    </recommendedName>
</protein>
<evidence type="ECO:0000256" key="7">
    <source>
        <dbReference type="PROSITE-ProRule" id="PRU00423"/>
    </source>
</evidence>
<dbReference type="EMBL" id="JXKH01000004">
    <property type="protein sequence ID" value="OJG18547.1"/>
    <property type="molecule type" value="Genomic_DNA"/>
</dbReference>
<dbReference type="PANTHER" id="PTHR34581">
    <property type="entry name" value="PTS SYSTEM N,N'-DIACETYLCHITOBIOSE-SPECIFIC EIIB COMPONENT"/>
    <property type="match status" value="1"/>
</dbReference>
<dbReference type="InterPro" id="IPR003501">
    <property type="entry name" value="PTS_EIIB_2/3"/>
</dbReference>
<keyword evidence="4" id="KW-0808">Transferase</keyword>
<proteinExistence type="predicted"/>
<dbReference type="Gene3D" id="3.40.50.2300">
    <property type="match status" value="1"/>
</dbReference>
<gene>
    <name evidence="9" type="ORF">RU97_GL001944</name>
</gene>
<evidence type="ECO:0000256" key="4">
    <source>
        <dbReference type="ARBA" id="ARBA00022679"/>
    </source>
</evidence>